<dbReference type="SUPFAM" id="SSF46785">
    <property type="entry name" value="Winged helix' DNA-binding domain"/>
    <property type="match status" value="1"/>
</dbReference>
<evidence type="ECO:0000256" key="2">
    <source>
        <dbReference type="SAM" id="MobiDB-lite"/>
    </source>
</evidence>
<protein>
    <submittedName>
        <fullName evidence="3">NBD/HSP70 family sugar kinase</fullName>
    </submittedName>
</protein>
<dbReference type="CDD" id="cd23763">
    <property type="entry name" value="ASKHA_ATPase_ROK"/>
    <property type="match status" value="1"/>
</dbReference>
<dbReference type="GO" id="GO:0016301">
    <property type="term" value="F:kinase activity"/>
    <property type="evidence" value="ECO:0007669"/>
    <property type="project" value="UniProtKB-KW"/>
</dbReference>
<feature type="region of interest" description="Disordered" evidence="2">
    <location>
        <begin position="1"/>
        <end position="34"/>
    </location>
</feature>
<keyword evidence="4" id="KW-1185">Reference proteome</keyword>
<dbReference type="Pfam" id="PF13412">
    <property type="entry name" value="HTH_24"/>
    <property type="match status" value="1"/>
</dbReference>
<dbReference type="InterPro" id="IPR000600">
    <property type="entry name" value="ROK"/>
</dbReference>
<comment type="similarity">
    <text evidence="1">Belongs to the ROK (NagC/XylR) family.</text>
</comment>
<name>A0ABR6GPK2_9BURK</name>
<reference evidence="3 4" key="1">
    <citation type="submission" date="2020-08" db="EMBL/GenBank/DDBJ databases">
        <title>Genomic Encyclopedia of Type Strains, Phase III (KMG-III): the genomes of soil and plant-associated and newly described type strains.</title>
        <authorList>
            <person name="Whitman W."/>
        </authorList>
    </citation>
    <scope>NUCLEOTIDE SEQUENCE [LARGE SCALE GENOMIC DNA]</scope>
    <source>
        <strain evidence="3 4">CECT 7247</strain>
    </source>
</reference>
<dbReference type="InterPro" id="IPR036388">
    <property type="entry name" value="WH-like_DNA-bd_sf"/>
</dbReference>
<dbReference type="Proteomes" id="UP000574369">
    <property type="component" value="Unassembled WGS sequence"/>
</dbReference>
<feature type="compositionally biased region" description="Acidic residues" evidence="2">
    <location>
        <begin position="1"/>
        <end position="11"/>
    </location>
</feature>
<proteinExistence type="inferred from homology"/>
<accession>A0ABR6GPK2</accession>
<dbReference type="RefSeq" id="WP_246409495.1">
    <property type="nucleotide sequence ID" value="NZ_JACHXO010000001.1"/>
</dbReference>
<dbReference type="PANTHER" id="PTHR18964:SF149">
    <property type="entry name" value="BIFUNCTIONAL UDP-N-ACETYLGLUCOSAMINE 2-EPIMERASE_N-ACETYLMANNOSAMINE KINASE"/>
    <property type="match status" value="1"/>
</dbReference>
<dbReference type="Pfam" id="PF00480">
    <property type="entry name" value="ROK"/>
    <property type="match status" value="1"/>
</dbReference>
<dbReference type="EMBL" id="JACHXO010000001">
    <property type="protein sequence ID" value="MBB3193617.1"/>
    <property type="molecule type" value="Genomic_DNA"/>
</dbReference>
<gene>
    <name evidence="3" type="ORF">FHS28_000982</name>
</gene>
<dbReference type="SUPFAM" id="SSF53067">
    <property type="entry name" value="Actin-like ATPase domain"/>
    <property type="match status" value="1"/>
</dbReference>
<dbReference type="InterPro" id="IPR043129">
    <property type="entry name" value="ATPase_NBD"/>
</dbReference>
<sequence>MSAFTADDETPADTAPRHGDGSRMSTRGSNQGGVRQYNERVVLQALRLHGSLPGADLARLTGLTAQTVSLITKRLLDEGYLRKGAPVRGKVGQPSVPLSLNPQGAYAVGLKVGRRQMDTLLVDFTGQVQGLWSWPYAFPDPDELLPEITRRLAAIRRKLGPEGRDRVCGVGIGAPLALGGWQSLLGVAPEQASRWAGLNLREAVAQRCEWPVLSMKDTSAACVSELVAGRGRSLHSFLYVFVDTFIGGGLVIDGHLHTGATGNAGAVGSMPLGFAGAGGAGAARQLLSVASLNTLEQAWAAAGLPLAEPAQAMQAPWRAVTDGWVSQAGPAVAHALHGAACLLDLDGVIIDGVLSRDLLAALIRQTEAAMKGPAWEGVAPPRLLQGSVGADAAALGGALLPLHTNFAPDRELFLKELAG</sequence>
<evidence type="ECO:0000256" key="1">
    <source>
        <dbReference type="ARBA" id="ARBA00006479"/>
    </source>
</evidence>
<dbReference type="Gene3D" id="1.10.10.10">
    <property type="entry name" value="Winged helix-like DNA-binding domain superfamily/Winged helix DNA-binding domain"/>
    <property type="match status" value="1"/>
</dbReference>
<feature type="compositionally biased region" description="Polar residues" evidence="2">
    <location>
        <begin position="23"/>
        <end position="33"/>
    </location>
</feature>
<dbReference type="InterPro" id="IPR036390">
    <property type="entry name" value="WH_DNA-bd_sf"/>
</dbReference>
<organism evidence="3 4">
    <name type="scientific">Roseateles terrae</name>
    <dbReference type="NCBI Taxonomy" id="431060"/>
    <lineage>
        <taxon>Bacteria</taxon>
        <taxon>Pseudomonadati</taxon>
        <taxon>Pseudomonadota</taxon>
        <taxon>Betaproteobacteria</taxon>
        <taxon>Burkholderiales</taxon>
        <taxon>Sphaerotilaceae</taxon>
        <taxon>Roseateles</taxon>
    </lineage>
</organism>
<keyword evidence="3" id="KW-0418">Kinase</keyword>
<dbReference type="PANTHER" id="PTHR18964">
    <property type="entry name" value="ROK (REPRESSOR, ORF, KINASE) FAMILY"/>
    <property type="match status" value="1"/>
</dbReference>
<keyword evidence="3" id="KW-0808">Transferase</keyword>
<dbReference type="Gene3D" id="3.30.420.40">
    <property type="match status" value="2"/>
</dbReference>
<evidence type="ECO:0000313" key="4">
    <source>
        <dbReference type="Proteomes" id="UP000574369"/>
    </source>
</evidence>
<comment type="caution">
    <text evidence="3">The sequence shown here is derived from an EMBL/GenBank/DDBJ whole genome shotgun (WGS) entry which is preliminary data.</text>
</comment>
<evidence type="ECO:0000313" key="3">
    <source>
        <dbReference type="EMBL" id="MBB3193617.1"/>
    </source>
</evidence>